<dbReference type="Pfam" id="PF08447">
    <property type="entry name" value="PAS_3"/>
    <property type="match status" value="1"/>
</dbReference>
<dbReference type="NCBIfam" id="TIGR00229">
    <property type="entry name" value="sensory_box"/>
    <property type="match status" value="2"/>
</dbReference>
<dbReference type="InterPro" id="IPR004358">
    <property type="entry name" value="Sig_transdc_His_kin-like_C"/>
</dbReference>
<dbReference type="Gene3D" id="3.30.565.10">
    <property type="entry name" value="Histidine kinase-like ATPase, C-terminal domain"/>
    <property type="match status" value="1"/>
</dbReference>
<dbReference type="FunFam" id="1.10.287.130:FF:000045">
    <property type="entry name" value="Two-component system sensor histidine kinase/response regulator"/>
    <property type="match status" value="1"/>
</dbReference>
<organism evidence="17 18">
    <name type="scientific">Rhodospirillum rubrum (strain ATCC 11170 / ATH 1.1.1 / DSM 467 / LMG 4362 / NCIMB 8255 / S1)</name>
    <dbReference type="NCBI Taxonomy" id="269796"/>
    <lineage>
        <taxon>Bacteria</taxon>
        <taxon>Pseudomonadati</taxon>
        <taxon>Pseudomonadota</taxon>
        <taxon>Alphaproteobacteria</taxon>
        <taxon>Rhodospirillales</taxon>
        <taxon>Rhodospirillaceae</taxon>
        <taxon>Rhodospirillum</taxon>
    </lineage>
</organism>
<feature type="domain" description="EAL" evidence="15">
    <location>
        <begin position="1048"/>
        <end position="1301"/>
    </location>
</feature>
<dbReference type="InterPro" id="IPR003594">
    <property type="entry name" value="HATPase_dom"/>
</dbReference>
<dbReference type="InterPro" id="IPR013656">
    <property type="entry name" value="PAS_4"/>
</dbReference>
<dbReference type="Gene3D" id="1.10.287.130">
    <property type="match status" value="1"/>
</dbReference>
<evidence type="ECO:0000256" key="7">
    <source>
        <dbReference type="ARBA" id="ARBA00022840"/>
    </source>
</evidence>
<dbReference type="InterPro" id="IPR000700">
    <property type="entry name" value="PAS-assoc_C"/>
</dbReference>
<evidence type="ECO:0000313" key="17">
    <source>
        <dbReference type="EMBL" id="ABC23206.1"/>
    </source>
</evidence>
<evidence type="ECO:0000259" key="13">
    <source>
        <dbReference type="PROSITE" id="PS50112"/>
    </source>
</evidence>
<dbReference type="CDD" id="cd00082">
    <property type="entry name" value="HisKA"/>
    <property type="match status" value="1"/>
</dbReference>
<evidence type="ECO:0000256" key="8">
    <source>
        <dbReference type="ARBA" id="ARBA00023012"/>
    </source>
</evidence>
<evidence type="ECO:0000256" key="6">
    <source>
        <dbReference type="ARBA" id="ARBA00022777"/>
    </source>
</evidence>
<feature type="domain" description="PAC" evidence="14">
    <location>
        <begin position="699"/>
        <end position="751"/>
    </location>
</feature>
<dbReference type="SMART" id="SM00448">
    <property type="entry name" value="REC"/>
    <property type="match status" value="1"/>
</dbReference>
<dbReference type="Pfam" id="PF00563">
    <property type="entry name" value="EAL"/>
    <property type="match status" value="1"/>
</dbReference>
<proteinExistence type="predicted"/>
<evidence type="ECO:0000256" key="5">
    <source>
        <dbReference type="ARBA" id="ARBA00022741"/>
    </source>
</evidence>
<dbReference type="PhylomeDB" id="Q2RRN9"/>
<dbReference type="HOGENOM" id="CLU_000445_70_50_5"/>
<dbReference type="SMART" id="SM00267">
    <property type="entry name" value="GGDEF"/>
    <property type="match status" value="1"/>
</dbReference>
<dbReference type="SUPFAM" id="SSF47384">
    <property type="entry name" value="Homodimeric domain of signal transducing histidine kinase"/>
    <property type="match status" value="1"/>
</dbReference>
<keyword evidence="5" id="KW-0547">Nucleotide-binding</keyword>
<feature type="region of interest" description="Disordered" evidence="10">
    <location>
        <begin position="1"/>
        <end position="22"/>
    </location>
</feature>
<dbReference type="SUPFAM" id="SSF55073">
    <property type="entry name" value="Nucleotide cyclase"/>
    <property type="match status" value="1"/>
</dbReference>
<feature type="modified residue" description="4-aspartylphosphate" evidence="9">
    <location>
        <position position="545"/>
    </location>
</feature>
<dbReference type="SMART" id="SM00388">
    <property type="entry name" value="HisKA"/>
    <property type="match status" value="1"/>
</dbReference>
<dbReference type="InterPro" id="IPR035965">
    <property type="entry name" value="PAS-like_dom_sf"/>
</dbReference>
<dbReference type="PRINTS" id="PR00344">
    <property type="entry name" value="BCTRLSENSOR"/>
</dbReference>
<dbReference type="EC" id="2.7.13.3" evidence="2"/>
<dbReference type="InterPro" id="IPR029787">
    <property type="entry name" value="Nucleotide_cyclase"/>
</dbReference>
<dbReference type="NCBIfam" id="TIGR00254">
    <property type="entry name" value="GGDEF"/>
    <property type="match status" value="1"/>
</dbReference>
<dbReference type="PROSITE" id="PS50112">
    <property type="entry name" value="PAS"/>
    <property type="match status" value="2"/>
</dbReference>
<dbReference type="CDD" id="cd17574">
    <property type="entry name" value="REC_OmpR"/>
    <property type="match status" value="1"/>
</dbReference>
<dbReference type="InterPro" id="IPR036890">
    <property type="entry name" value="HATPase_C_sf"/>
</dbReference>
<dbReference type="GO" id="GO:0005524">
    <property type="term" value="F:ATP binding"/>
    <property type="evidence" value="ECO:0007669"/>
    <property type="project" value="UniProtKB-KW"/>
</dbReference>
<comment type="catalytic activity">
    <reaction evidence="1">
        <text>ATP + protein L-histidine = ADP + protein N-phospho-L-histidine.</text>
        <dbReference type="EC" id="2.7.13.3"/>
    </reaction>
</comment>
<dbReference type="Gene3D" id="3.40.50.2300">
    <property type="match status" value="1"/>
</dbReference>
<dbReference type="SMART" id="SM00086">
    <property type="entry name" value="PAC"/>
    <property type="match status" value="2"/>
</dbReference>
<dbReference type="InterPro" id="IPR052155">
    <property type="entry name" value="Biofilm_reg_signaling"/>
</dbReference>
<dbReference type="Pfam" id="PF00990">
    <property type="entry name" value="GGDEF"/>
    <property type="match status" value="1"/>
</dbReference>
<dbReference type="EMBL" id="CP000230">
    <property type="protein sequence ID" value="ABC23206.1"/>
    <property type="molecule type" value="Genomic_DNA"/>
</dbReference>
<evidence type="ECO:0000256" key="1">
    <source>
        <dbReference type="ARBA" id="ARBA00000085"/>
    </source>
</evidence>
<dbReference type="SMART" id="SM00052">
    <property type="entry name" value="EAL"/>
    <property type="match status" value="1"/>
</dbReference>
<sequence length="1301" mass="143287">MIPSTTDDARPDLPSDQAERHPEGGADFEAIFRALPGPHLILDADLKIAAVNDAYLQATLTRRGEILGRGIFEVFPDNPNDPVSEGVRNLRASLLRVLSSRTQDVMSIQKYDVRKPGGGAGDFELRYWSPINTPVLGADGAVVYIVHYAQDLTEYYASSGQQDFAEGGKDDIVRQMEAEIFQRSKEVAKSNLKLKEANSELAILYEKTRELDDIKTQFFANVSHELRTPLTLILGPVTSRQEDPTLAPAEKRVLDMVARNARLLLRHVNDLLDIAKLEAGQMRMQYVRTDVTRLCRFALSHFDSLAEERAIAFTLEAPAVLWAEIDPEKFRRVLLNLLSNAFKFTPNQGEITVSLIDRGDDVILRVSDNGPGIPESMWTAVFERFRQVDGGSDRRHGGTGLGLAIVREFVDLHGGEVSIGQASEGGAAFTVVLPKKAPPDVAVYPEIGDTLAEGPGFYRDIDKGLEGEDRLTDLAPSAAASGPASGPAGGVGINAPLVLVVEDNPDMNAFVSEIVAGHYRVISAFDGQEGLEKAHETLPDLIISDVMMPRMSGETMADTLRQDGLTSDIPIIMLTAKADEAMRARMLRGVVQDYLFKPFSRLELLARADGLIADHRRKQMVLRESEARFRATFEQAAVGIAHLDPDGHWLRVNHKLCDIVGYPPDELLTLSFQDITHPDDLRADLRQMEALLAGQIDTYTIEKRYIRKTGESLWINLTVSLVRDIHNAPAYFISVVENIQSRKEAELQLLLASAVFSNSMEGIFVTDLKGSILAVNPAFSQITLYEAAEVLGRNARILQSGRQNREFYVALWQDVLTIGSWRGEIWNRRRDGEVFPEWLSISSVRNHQGEVTNYIGIFSDLSRIKHSEAKFHHLAHHDPLTGLPNRLLLRSRLDHAIERARRTGGRCAVLFLDLDRFKMINDSLGHRAGDTLLRTLGARLTACLGDTGTLARLGGDEFVAVIEDIDGIPAVGTIALTMLERLREPCRLSEGPEVCIGGSVGISLFPEDGDNPDTLLQHADTALGQVKGAGGGAYGFYTRTLTERISARLGLEAGLRHALEQGDFLLHYQPLIALGTGEVEGVEALVRWAGGDGLLIPPDRFIPLAEDTGLIVPLGEWVLGEACRTMQRWRSQGMPLTVLAVNLSPRQFRDHAIPALVRRVLEQTGLPASVLELEITESAIMEQGAAAEAQMTGLKHLGVRLAIDDFGTGYSSLANLRRFPIDKIKIDQSFVRDIPRDAAAEEITATIIAMGRTLKLHVLAEGVETTDQLDFLSRKQCDSAQGYLFSRPITAAALEKWLALR</sequence>
<keyword evidence="4" id="KW-0808">Transferase</keyword>
<reference evidence="17 18" key="1">
    <citation type="journal article" date="2011" name="Stand. Genomic Sci.">
        <title>Complete genome sequence of Rhodospirillum rubrum type strain (S1).</title>
        <authorList>
            <person name="Munk A.C."/>
            <person name="Copeland A."/>
            <person name="Lucas S."/>
            <person name="Lapidus A."/>
            <person name="Del Rio T.G."/>
            <person name="Barry K."/>
            <person name="Detter J.C."/>
            <person name="Hammon N."/>
            <person name="Israni S."/>
            <person name="Pitluck S."/>
            <person name="Brettin T."/>
            <person name="Bruce D."/>
            <person name="Han C."/>
            <person name="Tapia R."/>
            <person name="Gilna P."/>
            <person name="Schmutz J."/>
            <person name="Larimer F."/>
            <person name="Land M."/>
            <person name="Kyrpides N.C."/>
            <person name="Mavromatis K."/>
            <person name="Richardson P."/>
            <person name="Rohde M."/>
            <person name="Goker M."/>
            <person name="Klenk H.P."/>
            <person name="Zhang Y."/>
            <person name="Roberts G.P."/>
            <person name="Reslewic S."/>
            <person name="Schwartz D.C."/>
        </authorList>
    </citation>
    <scope>NUCLEOTIDE SEQUENCE [LARGE SCALE GENOMIC DNA]</scope>
    <source>
        <strain evidence="18">ATCC 11170 / ATH 1.1.1 / DSM 467 / LMG 4362 / NCIMB 8255 / S1</strain>
    </source>
</reference>
<dbReference type="EnsemblBacteria" id="ABC23206">
    <property type="protein sequence ID" value="ABC23206"/>
    <property type="gene ID" value="Rru_A2406"/>
</dbReference>
<dbReference type="SUPFAM" id="SSF52172">
    <property type="entry name" value="CheY-like"/>
    <property type="match status" value="1"/>
</dbReference>
<evidence type="ECO:0000259" key="11">
    <source>
        <dbReference type="PROSITE" id="PS50109"/>
    </source>
</evidence>
<dbReference type="Gene3D" id="3.20.20.450">
    <property type="entry name" value="EAL domain"/>
    <property type="match status" value="1"/>
</dbReference>
<dbReference type="InterPro" id="IPR043128">
    <property type="entry name" value="Rev_trsase/Diguanyl_cyclase"/>
</dbReference>
<dbReference type="CDD" id="cd00130">
    <property type="entry name" value="PAS"/>
    <property type="match status" value="2"/>
</dbReference>
<dbReference type="KEGG" id="rru:Rru_A2406"/>
<dbReference type="InterPro" id="IPR035919">
    <property type="entry name" value="EAL_sf"/>
</dbReference>
<dbReference type="Proteomes" id="UP000001929">
    <property type="component" value="Chromosome"/>
</dbReference>
<feature type="domain" description="PAS" evidence="13">
    <location>
        <begin position="743"/>
        <end position="794"/>
    </location>
</feature>
<dbReference type="Pfam" id="PF00072">
    <property type="entry name" value="Response_reg"/>
    <property type="match status" value="1"/>
</dbReference>
<dbReference type="InterPro" id="IPR001610">
    <property type="entry name" value="PAC"/>
</dbReference>
<keyword evidence="8" id="KW-0902">Two-component regulatory system</keyword>
<dbReference type="InterPro" id="IPR001633">
    <property type="entry name" value="EAL_dom"/>
</dbReference>
<feature type="domain" description="PAC" evidence="14">
    <location>
        <begin position="821"/>
        <end position="873"/>
    </location>
</feature>
<dbReference type="SMART" id="SM00387">
    <property type="entry name" value="HATPase_c"/>
    <property type="match status" value="1"/>
</dbReference>
<dbReference type="CDD" id="cd01948">
    <property type="entry name" value="EAL"/>
    <property type="match status" value="1"/>
</dbReference>
<evidence type="ECO:0000259" key="14">
    <source>
        <dbReference type="PROSITE" id="PS50113"/>
    </source>
</evidence>
<dbReference type="InterPro" id="IPR003661">
    <property type="entry name" value="HisK_dim/P_dom"/>
</dbReference>
<dbReference type="FunFam" id="3.20.20.450:FF:000001">
    <property type="entry name" value="Cyclic di-GMP phosphodiesterase yahA"/>
    <property type="match status" value="1"/>
</dbReference>
<dbReference type="PROSITE" id="PS50887">
    <property type="entry name" value="GGDEF"/>
    <property type="match status" value="1"/>
</dbReference>
<dbReference type="CDD" id="cd01949">
    <property type="entry name" value="GGDEF"/>
    <property type="match status" value="1"/>
</dbReference>
<dbReference type="PANTHER" id="PTHR44757">
    <property type="entry name" value="DIGUANYLATE CYCLASE DGCP"/>
    <property type="match status" value="1"/>
</dbReference>
<dbReference type="Pfam" id="PF13426">
    <property type="entry name" value="PAS_9"/>
    <property type="match status" value="1"/>
</dbReference>
<dbReference type="FunFam" id="3.30.565.10:FF:000037">
    <property type="entry name" value="Hybrid sensor histidine kinase/response regulator"/>
    <property type="match status" value="1"/>
</dbReference>
<dbReference type="InterPro" id="IPR000160">
    <property type="entry name" value="GGDEF_dom"/>
</dbReference>
<evidence type="ECO:0000256" key="4">
    <source>
        <dbReference type="ARBA" id="ARBA00022679"/>
    </source>
</evidence>
<dbReference type="PANTHER" id="PTHR44757:SF2">
    <property type="entry name" value="BIOFILM ARCHITECTURE MAINTENANCE PROTEIN MBAA"/>
    <property type="match status" value="1"/>
</dbReference>
<dbReference type="SMART" id="SM00091">
    <property type="entry name" value="PAS"/>
    <property type="match status" value="3"/>
</dbReference>
<feature type="domain" description="Response regulatory" evidence="12">
    <location>
        <begin position="497"/>
        <end position="612"/>
    </location>
</feature>
<evidence type="ECO:0000256" key="2">
    <source>
        <dbReference type="ARBA" id="ARBA00012438"/>
    </source>
</evidence>
<feature type="domain" description="Histidine kinase" evidence="11">
    <location>
        <begin position="221"/>
        <end position="437"/>
    </location>
</feature>
<keyword evidence="7" id="KW-0067">ATP-binding</keyword>
<gene>
    <name evidence="17" type="ordered locus">Rru_A2406</name>
</gene>
<dbReference type="SUPFAM" id="SSF141868">
    <property type="entry name" value="EAL domain-like"/>
    <property type="match status" value="1"/>
</dbReference>
<dbReference type="InterPro" id="IPR013655">
    <property type="entry name" value="PAS_fold_3"/>
</dbReference>
<dbReference type="GO" id="GO:0000155">
    <property type="term" value="F:phosphorelay sensor kinase activity"/>
    <property type="evidence" value="ECO:0007669"/>
    <property type="project" value="InterPro"/>
</dbReference>
<evidence type="ECO:0000256" key="3">
    <source>
        <dbReference type="ARBA" id="ARBA00022553"/>
    </source>
</evidence>
<dbReference type="Gene3D" id="3.30.70.270">
    <property type="match status" value="1"/>
</dbReference>
<dbReference type="PROSITE" id="PS50113">
    <property type="entry name" value="PAC"/>
    <property type="match status" value="2"/>
</dbReference>
<name>Q2RRN9_RHORT</name>
<dbReference type="Pfam" id="PF08448">
    <property type="entry name" value="PAS_4"/>
    <property type="match status" value="1"/>
</dbReference>
<dbReference type="InterPro" id="IPR011006">
    <property type="entry name" value="CheY-like_superfamily"/>
</dbReference>
<dbReference type="InterPro" id="IPR000014">
    <property type="entry name" value="PAS"/>
</dbReference>
<dbReference type="RefSeq" id="WP_011390159.1">
    <property type="nucleotide sequence ID" value="NC_007643.1"/>
</dbReference>
<feature type="domain" description="PAS" evidence="13">
    <location>
        <begin position="625"/>
        <end position="695"/>
    </location>
</feature>
<dbReference type="PROSITE" id="PS50110">
    <property type="entry name" value="RESPONSE_REGULATORY"/>
    <property type="match status" value="1"/>
</dbReference>
<dbReference type="STRING" id="269796.Rru_A2406"/>
<feature type="domain" description="GGDEF" evidence="16">
    <location>
        <begin position="905"/>
        <end position="1039"/>
    </location>
</feature>
<dbReference type="InterPro" id="IPR001789">
    <property type="entry name" value="Sig_transdc_resp-reg_receiver"/>
</dbReference>
<keyword evidence="3 9" id="KW-0597">Phosphoprotein</keyword>
<evidence type="ECO:0000259" key="12">
    <source>
        <dbReference type="PROSITE" id="PS50110"/>
    </source>
</evidence>
<keyword evidence="6" id="KW-0418">Kinase</keyword>
<dbReference type="Pfam" id="PF02518">
    <property type="entry name" value="HATPase_c"/>
    <property type="match status" value="1"/>
</dbReference>
<evidence type="ECO:0000256" key="9">
    <source>
        <dbReference type="PROSITE-ProRule" id="PRU00169"/>
    </source>
</evidence>
<protein>
    <recommendedName>
        <fullName evidence="2">histidine kinase</fullName>
        <ecNumber evidence="2">2.7.13.3</ecNumber>
    </recommendedName>
</protein>
<keyword evidence="18" id="KW-1185">Reference proteome</keyword>
<evidence type="ECO:0000259" key="15">
    <source>
        <dbReference type="PROSITE" id="PS50883"/>
    </source>
</evidence>
<dbReference type="SUPFAM" id="SSF55785">
    <property type="entry name" value="PYP-like sensor domain (PAS domain)"/>
    <property type="match status" value="3"/>
</dbReference>
<dbReference type="eggNOG" id="COG5001">
    <property type="taxonomic scope" value="Bacteria"/>
</dbReference>
<accession>Q2RRN9</accession>
<dbReference type="PROSITE" id="PS50883">
    <property type="entry name" value="EAL"/>
    <property type="match status" value="1"/>
</dbReference>
<dbReference type="Pfam" id="PF00512">
    <property type="entry name" value="HisKA"/>
    <property type="match status" value="1"/>
</dbReference>
<dbReference type="InterPro" id="IPR005467">
    <property type="entry name" value="His_kinase_dom"/>
</dbReference>
<dbReference type="SUPFAM" id="SSF55874">
    <property type="entry name" value="ATPase domain of HSP90 chaperone/DNA topoisomerase II/histidine kinase"/>
    <property type="match status" value="1"/>
</dbReference>
<feature type="compositionally biased region" description="Basic and acidic residues" evidence="10">
    <location>
        <begin position="7"/>
        <end position="22"/>
    </location>
</feature>
<evidence type="ECO:0000259" key="16">
    <source>
        <dbReference type="PROSITE" id="PS50887"/>
    </source>
</evidence>
<dbReference type="PATRIC" id="fig|269796.9.peg.2508"/>
<dbReference type="Gene3D" id="3.30.450.20">
    <property type="entry name" value="PAS domain"/>
    <property type="match status" value="3"/>
</dbReference>
<evidence type="ECO:0000256" key="10">
    <source>
        <dbReference type="SAM" id="MobiDB-lite"/>
    </source>
</evidence>
<dbReference type="InterPro" id="IPR036097">
    <property type="entry name" value="HisK_dim/P_sf"/>
</dbReference>
<dbReference type="PROSITE" id="PS50109">
    <property type="entry name" value="HIS_KIN"/>
    <property type="match status" value="1"/>
</dbReference>
<evidence type="ECO:0000313" key="18">
    <source>
        <dbReference type="Proteomes" id="UP000001929"/>
    </source>
</evidence>